<name>A0A9N9RQT3_9DIPT</name>
<sequence>MCVCECVFVRGNGRNNCFAVLMKQIAVEKNFIMSHHFLSTGNSYTSSLDKNTTNIIYDPTEEIDTTTSKLLTTTSASVSSTTMESTTFSTTTEDDYSDNDDFTTIVSRTEAPTTTTFSITVPPTTSSTTTVKTTTSIIEGSGSGYKVSTKSPQNLYDDEDYDNLGSGSDV</sequence>
<reference evidence="2" key="1">
    <citation type="submission" date="2022-01" db="EMBL/GenBank/DDBJ databases">
        <authorList>
            <person name="King R."/>
        </authorList>
    </citation>
    <scope>NUCLEOTIDE SEQUENCE</scope>
</reference>
<reference evidence="2" key="2">
    <citation type="submission" date="2022-10" db="EMBL/GenBank/DDBJ databases">
        <authorList>
            <consortium name="ENA_rothamsted_submissions"/>
            <consortium name="culmorum"/>
            <person name="King R."/>
        </authorList>
    </citation>
    <scope>NUCLEOTIDE SEQUENCE</scope>
</reference>
<evidence type="ECO:0000256" key="1">
    <source>
        <dbReference type="SAM" id="MobiDB-lite"/>
    </source>
</evidence>
<evidence type="ECO:0000313" key="2">
    <source>
        <dbReference type="EMBL" id="CAG9803092.1"/>
    </source>
</evidence>
<gene>
    <name evidence="2" type="ORF">CHIRRI_LOCUS5993</name>
</gene>
<evidence type="ECO:0000313" key="3">
    <source>
        <dbReference type="Proteomes" id="UP001153620"/>
    </source>
</evidence>
<organism evidence="2 3">
    <name type="scientific">Chironomus riparius</name>
    <dbReference type="NCBI Taxonomy" id="315576"/>
    <lineage>
        <taxon>Eukaryota</taxon>
        <taxon>Metazoa</taxon>
        <taxon>Ecdysozoa</taxon>
        <taxon>Arthropoda</taxon>
        <taxon>Hexapoda</taxon>
        <taxon>Insecta</taxon>
        <taxon>Pterygota</taxon>
        <taxon>Neoptera</taxon>
        <taxon>Endopterygota</taxon>
        <taxon>Diptera</taxon>
        <taxon>Nematocera</taxon>
        <taxon>Chironomoidea</taxon>
        <taxon>Chironomidae</taxon>
        <taxon>Chironominae</taxon>
        <taxon>Chironomus</taxon>
    </lineage>
</organism>
<keyword evidence="3" id="KW-1185">Reference proteome</keyword>
<protein>
    <submittedName>
        <fullName evidence="2">Uncharacterized protein</fullName>
    </submittedName>
</protein>
<dbReference type="EMBL" id="OU895878">
    <property type="protein sequence ID" value="CAG9803092.1"/>
    <property type="molecule type" value="Genomic_DNA"/>
</dbReference>
<dbReference type="AlphaFoldDB" id="A0A9N9RQT3"/>
<accession>A0A9N9RQT3</accession>
<dbReference type="Proteomes" id="UP001153620">
    <property type="component" value="Chromosome 2"/>
</dbReference>
<feature type="region of interest" description="Disordered" evidence="1">
    <location>
        <begin position="140"/>
        <end position="170"/>
    </location>
</feature>
<proteinExistence type="predicted"/>